<sequence length="133" mass="14906">MSSAPPYPETTVPLTNPQTVPFNSGPQPVYPNQNVPGQYSPLLKQGAPPQSLPPGAVNAMPRTYQQPFWARPYGGDRKMVYIIVGIVAVVVILFLVVFLVVFFTVFNKASSEFDEAQKSHDEFVRKNFPDHRW</sequence>
<gene>
    <name evidence="3" type="ORF">ILUMI_02125</name>
</gene>
<dbReference type="AlphaFoldDB" id="A0A8K0DD87"/>
<evidence type="ECO:0000313" key="3">
    <source>
        <dbReference type="EMBL" id="KAF2904028.1"/>
    </source>
</evidence>
<comment type="caution">
    <text evidence="3">The sequence shown here is derived from an EMBL/GenBank/DDBJ whole genome shotgun (WGS) entry which is preliminary data.</text>
</comment>
<name>A0A8K0DD87_IGNLU</name>
<evidence type="ECO:0000256" key="2">
    <source>
        <dbReference type="SAM" id="Phobius"/>
    </source>
</evidence>
<reference evidence="3" key="1">
    <citation type="submission" date="2019-08" db="EMBL/GenBank/DDBJ databases">
        <title>The genome of the North American firefly Photinus pyralis.</title>
        <authorList>
            <consortium name="Photinus pyralis genome working group"/>
            <person name="Fallon T.R."/>
            <person name="Sander Lower S.E."/>
            <person name="Weng J.-K."/>
        </authorList>
    </citation>
    <scope>NUCLEOTIDE SEQUENCE</scope>
    <source>
        <strain evidence="3">TRF0915ILg1</strain>
        <tissue evidence="3">Whole body</tissue>
    </source>
</reference>
<dbReference type="Proteomes" id="UP000801492">
    <property type="component" value="Unassembled WGS sequence"/>
</dbReference>
<organism evidence="3 4">
    <name type="scientific">Ignelater luminosus</name>
    <name type="common">Cucubano</name>
    <name type="synonym">Pyrophorus luminosus</name>
    <dbReference type="NCBI Taxonomy" id="2038154"/>
    <lineage>
        <taxon>Eukaryota</taxon>
        <taxon>Metazoa</taxon>
        <taxon>Ecdysozoa</taxon>
        <taxon>Arthropoda</taxon>
        <taxon>Hexapoda</taxon>
        <taxon>Insecta</taxon>
        <taxon>Pterygota</taxon>
        <taxon>Neoptera</taxon>
        <taxon>Endopterygota</taxon>
        <taxon>Coleoptera</taxon>
        <taxon>Polyphaga</taxon>
        <taxon>Elateriformia</taxon>
        <taxon>Elateroidea</taxon>
        <taxon>Elateridae</taxon>
        <taxon>Agrypninae</taxon>
        <taxon>Pyrophorini</taxon>
        <taxon>Ignelater</taxon>
    </lineage>
</organism>
<feature type="region of interest" description="Disordered" evidence="1">
    <location>
        <begin position="1"/>
        <end position="27"/>
    </location>
</feature>
<protein>
    <submittedName>
        <fullName evidence="3">Uncharacterized protein</fullName>
    </submittedName>
</protein>
<accession>A0A8K0DD87</accession>
<evidence type="ECO:0000313" key="4">
    <source>
        <dbReference type="Proteomes" id="UP000801492"/>
    </source>
</evidence>
<feature type="compositionally biased region" description="Polar residues" evidence="1">
    <location>
        <begin position="12"/>
        <end position="27"/>
    </location>
</feature>
<evidence type="ECO:0000256" key="1">
    <source>
        <dbReference type="SAM" id="MobiDB-lite"/>
    </source>
</evidence>
<proteinExistence type="predicted"/>
<keyword evidence="2" id="KW-0472">Membrane</keyword>
<keyword evidence="4" id="KW-1185">Reference proteome</keyword>
<dbReference type="EMBL" id="VTPC01000874">
    <property type="protein sequence ID" value="KAF2904028.1"/>
    <property type="molecule type" value="Genomic_DNA"/>
</dbReference>
<feature type="transmembrane region" description="Helical" evidence="2">
    <location>
        <begin position="80"/>
        <end position="106"/>
    </location>
</feature>
<keyword evidence="2" id="KW-1133">Transmembrane helix</keyword>
<keyword evidence="2" id="KW-0812">Transmembrane</keyword>